<feature type="compositionally biased region" description="Polar residues" evidence="4">
    <location>
        <begin position="766"/>
        <end position="795"/>
    </location>
</feature>
<organism evidence="6 7">
    <name type="scientific">Aspergillus sclerotialis</name>
    <dbReference type="NCBI Taxonomy" id="2070753"/>
    <lineage>
        <taxon>Eukaryota</taxon>
        <taxon>Fungi</taxon>
        <taxon>Dikarya</taxon>
        <taxon>Ascomycota</taxon>
        <taxon>Pezizomycotina</taxon>
        <taxon>Eurotiomycetes</taxon>
        <taxon>Eurotiomycetidae</taxon>
        <taxon>Eurotiales</taxon>
        <taxon>Aspergillaceae</taxon>
        <taxon>Aspergillus</taxon>
        <taxon>Aspergillus subgen. Polypaecilum</taxon>
    </lineage>
</organism>
<evidence type="ECO:0000256" key="1">
    <source>
        <dbReference type="ARBA" id="ARBA00004123"/>
    </source>
</evidence>
<feature type="domain" description="Nucleoporin Nup159/Nup146 N-terminal" evidence="5">
    <location>
        <begin position="53"/>
        <end position="438"/>
    </location>
</feature>
<dbReference type="Proteomes" id="UP000266188">
    <property type="component" value="Unassembled WGS sequence"/>
</dbReference>
<name>A0A3A2ZGT4_9EURO</name>
<dbReference type="InterPro" id="IPR039462">
    <property type="entry name" value="Nup159/Nup146_N"/>
</dbReference>
<feature type="compositionally biased region" description="Acidic residues" evidence="4">
    <location>
        <begin position="898"/>
        <end position="942"/>
    </location>
</feature>
<feature type="region of interest" description="Disordered" evidence="4">
    <location>
        <begin position="602"/>
        <end position="1072"/>
    </location>
</feature>
<sequence length="1449" mass="152994">MSFGFGAAGSTGGNAELGPELPDLFTDEVGFKGVFSDSNIQFLPSPWPSDALPAPTSSLLAVAPSRGIVVGAAPDCLVIAKSDAVREAISQTAQEGVKTKPFQPQSTIPLPARPTHVAFCSGDEALALGTENGTHLTIFEAAKLLEGVTQPAMSIPTNGVSVRAVVPNPAAPGESTSAFVALVTVNGELLIADLKAGNLVSGPNGPVLKTEVSYVCWSNKGKQLVAGLADGTGYQMSPDGAKKDEIPRPSDLEPNCFVSSIAWLENDVFLMVYTPNVAEDDMGQNPPSSYYIITRRKQAPFLIQKLPELCSPLGGFKRTPAFQFISRLRDYKPNLKDVLIVSSTASTDVGIITRADQPLGSDDSAKEAVGKFTTTEVNDDTKKASLPLTESFDETSAIGLGIDLSSTQNVSSPIKGEALPESSTPLPNVFLLNNNGILSSWWFIYAESIRQKVAYHGLASVSQAQPQPPPQPPPQPQPQQPAFGQPAFGAPSAMGAPAFGKPSAPTFGAPSPLGGNQGPKFGTPSMGAPTFGTPSQPGPTFGAPSALGRPTPQFGKSGFSTMGATSGFGQPSAPGQGVGSLGFGTASAASGGGFGSFAKSGGFSGFATAKPGESPFAKPAVENPFGKPAQPFGSTDTDTSFAPPADAPKGLGTGGFVLGSTFKGDGTAATDGPKPEKPSSFSFGATNLDDMLTSPKKPSTPMEAGDDMEPEPIAQPEKPPVTEQAPSLLGPKTEAPAPSAPIPTPFGKPQAEKTPAAEAPKPSFSLFGNVTTNAEKQTTGPFSPPSEKTTVASTTPKQQPIDEPPLPPDPTSKAVYGPGDTSASSNVSKASAEDAPLPPDFAAPPKPVSKEAEPSPDLPKEPAPESPKVVQEEAPLPPDPTVHKEAAPAEVPAPVPESDADESEKENVEEAEEEDAVESDEADADESGREPDDESDFADSGEEVTHDVTEESQKVSPETSFGGLSGRRASGSLFDRISKPEPKQEPRQLFGEITKSKLDVPSPAREETKESRHYRSTSSQGKTLAAVKASGVARKPQRPSRHGISPEQARMHLQAQRREEEEELALSDDDEDERLRADLALPLEPVPTLDPFLPHQDYMGETSKPGVPGQIERLYRDINSMIDTLGVNVRSLASYLLYQQSSTDSTYEKWMEKLQGSDPASVLEEDLRLLQIDNFDNALATLDGSLQEHRVTGLAEKLETCRDLLCKDILTLRGQCASIRKTIDSHTDAVAIRSAPLSAEQVNLQQDLRTFSTENQAKLVDLEQKVSMLRAKIAEIPHPEGANGSQKSWKRPTMEQVASTIATMMSMAENKSSDIDALEVQLRRMGVIISSTAAGAPLQAQREGSPFTTPKKSTMRPPATPGSRGSLDRPLTAYHTPESARAVNLRSSVTESARANRFRGVGVSDIGDMVTREDTERWKAKAQRRKQLVKGLKAAIGEKKAKVRGVNEV</sequence>
<dbReference type="EMBL" id="MVGC01000293">
    <property type="protein sequence ID" value="RJE20587.1"/>
    <property type="molecule type" value="Genomic_DNA"/>
</dbReference>
<evidence type="ECO:0000313" key="6">
    <source>
        <dbReference type="EMBL" id="RJE20587.1"/>
    </source>
</evidence>
<evidence type="ECO:0000313" key="7">
    <source>
        <dbReference type="Proteomes" id="UP000266188"/>
    </source>
</evidence>
<feature type="region of interest" description="Disordered" evidence="4">
    <location>
        <begin position="1336"/>
        <end position="1377"/>
    </location>
</feature>
<feature type="compositionally biased region" description="Low complexity" evidence="4">
    <location>
        <begin position="960"/>
        <end position="974"/>
    </location>
</feature>
<feature type="compositionally biased region" description="Basic and acidic residues" evidence="4">
    <location>
        <begin position="943"/>
        <end position="953"/>
    </location>
</feature>
<dbReference type="GO" id="GO:0006405">
    <property type="term" value="P:RNA export from nucleus"/>
    <property type="evidence" value="ECO:0007669"/>
    <property type="project" value="TreeGrafter"/>
</dbReference>
<comment type="caution">
    <text evidence="6">The sequence shown here is derived from an EMBL/GenBank/DDBJ whole genome shotgun (WGS) entry which is preliminary data.</text>
</comment>
<dbReference type="SUPFAM" id="SSF117289">
    <property type="entry name" value="Nucleoporin domain"/>
    <property type="match status" value="1"/>
</dbReference>
<keyword evidence="3" id="KW-0539">Nucleus</keyword>
<dbReference type="Pfam" id="PF16755">
    <property type="entry name" value="Beta-prop_NUP159_NUP214"/>
    <property type="match status" value="1"/>
</dbReference>
<feature type="compositionally biased region" description="Basic and acidic residues" evidence="4">
    <location>
        <begin position="848"/>
        <end position="863"/>
    </location>
</feature>
<dbReference type="GO" id="GO:0006606">
    <property type="term" value="P:protein import into nucleus"/>
    <property type="evidence" value="ECO:0007669"/>
    <property type="project" value="TreeGrafter"/>
</dbReference>
<feature type="compositionally biased region" description="Pro residues" evidence="4">
    <location>
        <begin position="836"/>
        <end position="847"/>
    </location>
</feature>
<proteinExistence type="predicted"/>
<feature type="region of interest" description="Disordered" evidence="4">
    <location>
        <begin position="1275"/>
        <end position="1294"/>
    </location>
</feature>
<feature type="compositionally biased region" description="Pro residues" evidence="4">
    <location>
        <begin position="466"/>
        <end position="479"/>
    </location>
</feature>
<dbReference type="PANTHER" id="PTHR23193:SF23">
    <property type="entry name" value="NUCLEAR PORE COMPLEX PROTEIN NUP153"/>
    <property type="match status" value="1"/>
</dbReference>
<protein>
    <recommendedName>
        <fullName evidence="5">Nucleoporin Nup159/Nup146 N-terminal domain-containing protein</fullName>
    </recommendedName>
</protein>
<gene>
    <name evidence="6" type="ORF">PHISCL_07073</name>
</gene>
<dbReference type="GO" id="GO:0005643">
    <property type="term" value="C:nuclear pore"/>
    <property type="evidence" value="ECO:0007669"/>
    <property type="project" value="TreeGrafter"/>
</dbReference>
<evidence type="ECO:0000256" key="2">
    <source>
        <dbReference type="ARBA" id="ARBA00022448"/>
    </source>
</evidence>
<evidence type="ECO:0000256" key="4">
    <source>
        <dbReference type="SAM" id="MobiDB-lite"/>
    </source>
</evidence>
<feature type="region of interest" description="Disordered" evidence="4">
    <location>
        <begin position="460"/>
        <end position="539"/>
    </location>
</feature>
<dbReference type="GO" id="GO:0008139">
    <property type="term" value="F:nuclear localization sequence binding"/>
    <property type="evidence" value="ECO:0007669"/>
    <property type="project" value="TreeGrafter"/>
</dbReference>
<feature type="compositionally biased region" description="Basic and acidic residues" evidence="4">
    <location>
        <begin position="994"/>
        <end position="1013"/>
    </location>
</feature>
<dbReference type="Gene3D" id="2.130.10.10">
    <property type="entry name" value="YVTN repeat-like/Quinoprotein amine dehydrogenase"/>
    <property type="match status" value="1"/>
</dbReference>
<dbReference type="InterPro" id="IPR026054">
    <property type="entry name" value="Nucleoporin"/>
</dbReference>
<keyword evidence="2" id="KW-0813">Transport</keyword>
<dbReference type="STRING" id="2070753.A0A3A2ZGT4"/>
<reference evidence="7" key="1">
    <citation type="submission" date="2017-02" db="EMBL/GenBank/DDBJ databases">
        <authorList>
            <person name="Tafer H."/>
            <person name="Lopandic K."/>
        </authorList>
    </citation>
    <scope>NUCLEOTIDE SEQUENCE [LARGE SCALE GENOMIC DNA]</scope>
    <source>
        <strain evidence="7">CBS 366.77</strain>
    </source>
</reference>
<comment type="subcellular location">
    <subcellularLocation>
        <location evidence="1">Nucleus</location>
    </subcellularLocation>
</comment>
<dbReference type="OrthoDB" id="248320at2759"/>
<feature type="compositionally biased region" description="Acidic residues" evidence="4">
    <location>
        <begin position="1060"/>
        <end position="1072"/>
    </location>
</feature>
<evidence type="ECO:0000259" key="5">
    <source>
        <dbReference type="Pfam" id="PF16755"/>
    </source>
</evidence>
<feature type="compositionally biased region" description="Low complexity" evidence="4">
    <location>
        <begin position="480"/>
        <end position="491"/>
    </location>
</feature>
<dbReference type="GO" id="GO:0017056">
    <property type="term" value="F:structural constituent of nuclear pore"/>
    <property type="evidence" value="ECO:0007669"/>
    <property type="project" value="TreeGrafter"/>
</dbReference>
<feature type="compositionally biased region" description="Basic and acidic residues" evidence="4">
    <location>
        <begin position="976"/>
        <end position="986"/>
    </location>
</feature>
<dbReference type="FunFam" id="2.130.10.10:FF:000645">
    <property type="entry name" value="Putative nuclear pore complex subunit Nup159"/>
    <property type="match status" value="1"/>
</dbReference>
<evidence type="ECO:0000256" key="3">
    <source>
        <dbReference type="ARBA" id="ARBA00023242"/>
    </source>
</evidence>
<feature type="compositionally biased region" description="Low complexity" evidence="4">
    <location>
        <begin position="748"/>
        <end position="762"/>
    </location>
</feature>
<dbReference type="PANTHER" id="PTHR23193">
    <property type="entry name" value="NUCLEAR PORE COMPLEX PROTEIN NUP"/>
    <property type="match status" value="1"/>
</dbReference>
<dbReference type="InterPro" id="IPR015943">
    <property type="entry name" value="WD40/YVTN_repeat-like_dom_sf"/>
</dbReference>
<accession>A0A3A2ZGT4</accession>
<keyword evidence="7" id="KW-1185">Reference proteome</keyword>